<accession>A0A6J6BST9</accession>
<dbReference type="Pfam" id="PF02190">
    <property type="entry name" value="LON_substr_bdg"/>
    <property type="match status" value="1"/>
</dbReference>
<evidence type="ECO:0000313" key="2">
    <source>
        <dbReference type="EMBL" id="CAB4542056.1"/>
    </source>
</evidence>
<dbReference type="SUPFAM" id="SSF88697">
    <property type="entry name" value="PUA domain-like"/>
    <property type="match status" value="1"/>
</dbReference>
<reference evidence="2" key="1">
    <citation type="submission" date="2020-05" db="EMBL/GenBank/DDBJ databases">
        <authorList>
            <person name="Chiriac C."/>
            <person name="Salcher M."/>
            <person name="Ghai R."/>
            <person name="Kavagutti S V."/>
        </authorList>
    </citation>
    <scope>NUCLEOTIDE SEQUENCE</scope>
</reference>
<sequence>MNMQRYELPMFPLGTPLVPDAVLPLQIFEPRYVEMLERCLQNVEPEFGVVLIERGHEVGGGDIRAMIGCATRILQVSDMQDGRRGVLSVGVRRIRIEQWLPDNPFPRAIVSDLPDEESGDIDQVQIDRLRAHLLLLAELAGGGAGSLQELADLELACEPSRLSYQLSTLAPIGAADRQRLLVCGSPQIRLDALESILGDVEAVFRFALLPD</sequence>
<organism evidence="2">
    <name type="scientific">freshwater metagenome</name>
    <dbReference type="NCBI Taxonomy" id="449393"/>
    <lineage>
        <taxon>unclassified sequences</taxon>
        <taxon>metagenomes</taxon>
        <taxon>ecological metagenomes</taxon>
    </lineage>
</organism>
<dbReference type="PROSITE" id="PS51787">
    <property type="entry name" value="LON_N"/>
    <property type="match status" value="1"/>
</dbReference>
<evidence type="ECO:0000259" key="1">
    <source>
        <dbReference type="PROSITE" id="PS51787"/>
    </source>
</evidence>
<feature type="domain" description="Lon N-terminal" evidence="1">
    <location>
        <begin position="5"/>
        <end position="201"/>
    </location>
</feature>
<dbReference type="EMBL" id="CAEZSL010000063">
    <property type="protein sequence ID" value="CAB4542056.1"/>
    <property type="molecule type" value="Genomic_DNA"/>
</dbReference>
<dbReference type="InterPro" id="IPR015947">
    <property type="entry name" value="PUA-like_sf"/>
</dbReference>
<name>A0A6J6BST9_9ZZZZ</name>
<proteinExistence type="predicted"/>
<dbReference type="SMART" id="SM00464">
    <property type="entry name" value="LON"/>
    <property type="match status" value="1"/>
</dbReference>
<dbReference type="Gene3D" id="2.30.130.40">
    <property type="entry name" value="LON domain-like"/>
    <property type="match status" value="1"/>
</dbReference>
<dbReference type="PANTHER" id="PTHR46732:SF8">
    <property type="entry name" value="ATP-DEPENDENT PROTEASE LA (LON) DOMAIN PROTEIN"/>
    <property type="match status" value="1"/>
</dbReference>
<dbReference type="InterPro" id="IPR046336">
    <property type="entry name" value="Lon_prtase_N_sf"/>
</dbReference>
<dbReference type="PANTHER" id="PTHR46732">
    <property type="entry name" value="ATP-DEPENDENT PROTEASE LA (LON) DOMAIN PROTEIN"/>
    <property type="match status" value="1"/>
</dbReference>
<dbReference type="AlphaFoldDB" id="A0A6J6BST9"/>
<gene>
    <name evidence="2" type="ORF">UFOPK1421_00701</name>
</gene>
<protein>
    <submittedName>
        <fullName evidence="2">Unannotated protein</fullName>
    </submittedName>
</protein>
<dbReference type="InterPro" id="IPR003111">
    <property type="entry name" value="Lon_prtase_N"/>
</dbReference>